<keyword evidence="2" id="KW-1185">Reference proteome</keyword>
<reference evidence="2" key="1">
    <citation type="submission" date="2016-11" db="EMBL/GenBank/DDBJ databases">
        <authorList>
            <person name="Varghese N."/>
            <person name="Submissions S."/>
        </authorList>
    </citation>
    <scope>NUCLEOTIDE SEQUENCE [LARGE SCALE GENOMIC DNA]</scope>
    <source>
        <strain evidence="2">GAS401</strain>
    </source>
</reference>
<dbReference type="AlphaFoldDB" id="A0A1M7UUR5"/>
<evidence type="ECO:0000313" key="1">
    <source>
        <dbReference type="EMBL" id="SHN86781.1"/>
    </source>
</evidence>
<accession>A0A1M7UUR5</accession>
<dbReference type="Proteomes" id="UP000184096">
    <property type="component" value="Chromosome I"/>
</dbReference>
<name>A0A1M7UUR5_9BRAD</name>
<sequence length="120" mass="13227">MPKRKRNLSAPPPKVAAALKALRDLHIGPRPLKFQDLADGLAASGCTISDFQKAAIVFDDLMMWEQEISDLCCRLLAKGVSLPEGFTYEELFRIAIESGDQSAQRMVDADVINILKAPWA</sequence>
<organism evidence="1 2">
    <name type="scientific">Bradyrhizobium erythrophlei</name>
    <dbReference type="NCBI Taxonomy" id="1437360"/>
    <lineage>
        <taxon>Bacteria</taxon>
        <taxon>Pseudomonadati</taxon>
        <taxon>Pseudomonadota</taxon>
        <taxon>Alphaproteobacteria</taxon>
        <taxon>Hyphomicrobiales</taxon>
        <taxon>Nitrobacteraceae</taxon>
        <taxon>Bradyrhizobium</taxon>
    </lineage>
</organism>
<evidence type="ECO:0000313" key="2">
    <source>
        <dbReference type="Proteomes" id="UP000184096"/>
    </source>
</evidence>
<proteinExistence type="predicted"/>
<dbReference type="EMBL" id="LT670849">
    <property type="protein sequence ID" value="SHN86781.1"/>
    <property type="molecule type" value="Genomic_DNA"/>
</dbReference>
<dbReference type="RefSeq" id="WP_072824787.1">
    <property type="nucleotide sequence ID" value="NZ_LT670849.1"/>
</dbReference>
<protein>
    <submittedName>
        <fullName evidence="1">Uncharacterized protein</fullName>
    </submittedName>
</protein>
<gene>
    <name evidence="1" type="ORF">SAMN05444170_6830</name>
</gene>